<feature type="compositionally biased region" description="Low complexity" evidence="1">
    <location>
        <begin position="628"/>
        <end position="643"/>
    </location>
</feature>
<proteinExistence type="predicted"/>
<protein>
    <submittedName>
        <fullName evidence="2">Uncharacterized protein</fullName>
    </submittedName>
</protein>
<gene>
    <name evidence="2" type="ORF">COY16_00255</name>
</gene>
<feature type="region of interest" description="Disordered" evidence="1">
    <location>
        <begin position="593"/>
        <end position="668"/>
    </location>
</feature>
<feature type="compositionally biased region" description="Pro residues" evidence="1">
    <location>
        <begin position="644"/>
        <end position="667"/>
    </location>
</feature>
<dbReference type="EMBL" id="PFOB01000002">
    <property type="protein sequence ID" value="PIZ64098.1"/>
    <property type="molecule type" value="Genomic_DNA"/>
</dbReference>
<evidence type="ECO:0000256" key="1">
    <source>
        <dbReference type="SAM" id="MobiDB-lite"/>
    </source>
</evidence>
<sequence length="701" mass="77156">MFKNKRVTLLFSVVLFTFGVIFFSLAIQKYQVLIQSRADGNVISIDFGTTNEHGDKLMIEMGLQLSDINETASVDQIIQYFDGTPTFVRVVDPEPAIVDHDNFSRLQEKGFFWYFSSDTYAGLTAIAEKYFEKYPDGRAILELTNHDVRSIPDTEALATQFPHAIFFASNYINWPRDKVRELVTESNVVLTHPSLHGVSFYADAGQGLDNVAENVALFWDTFFDASTDIAGTSVKINWPHKKFSLALSEIKTANPTNEADIIKDESQKFGILLSAFFNYVQMRGDEERLGTNNNIPIRYVGLGEISDLRSSAKSIAKVFSLMSKDQMPVVYPDTGSGTNLRDQKPLYGFVAYKEAIGYRLVFTNTGSDAITLQLPRNKSFDGYTSVSNIRGQINAIEPENKIVFQPYEVIAVFKGDLPNSSPTQTQPTLPAEAANQLVCDPGSNPYNSDSMVVTNNTQETINNLTSVTFRCKYIPNKIREGFYKCETCEDSDEVNNPDCQIGIYDPNSSIEAYSLAPGESKTINVRANRCEIIQFDTYNTAAHADDSNLECYNIRSQQTNPGPPARWPGGIAFGINQNSDGYNETTQTCAAVSNTPAPTIPTNTPPENATSTPVPSETPTMVPPTETPSPTNTPVVPTDTPRPTETPSPTNTPIPPTSTSTPVPPTPTIVQQLTVDKQPPGSTSWSLILVPIGIIILGLLL</sequence>
<dbReference type="AlphaFoldDB" id="A0A2M7U1Y5"/>
<evidence type="ECO:0000313" key="2">
    <source>
        <dbReference type="EMBL" id="PIZ64098.1"/>
    </source>
</evidence>
<name>A0A2M7U1Y5_9BACT</name>
<comment type="caution">
    <text evidence="2">The sequence shown here is derived from an EMBL/GenBank/DDBJ whole genome shotgun (WGS) entry which is preliminary data.</text>
</comment>
<dbReference type="PRINTS" id="PR01217">
    <property type="entry name" value="PRICHEXTENSN"/>
</dbReference>
<feature type="compositionally biased region" description="Low complexity" evidence="1">
    <location>
        <begin position="594"/>
        <end position="620"/>
    </location>
</feature>
<accession>A0A2M7U1Y5</accession>
<reference evidence="3" key="1">
    <citation type="submission" date="2017-09" db="EMBL/GenBank/DDBJ databases">
        <title>Depth-based differentiation of microbial function through sediment-hosted aquifers and enrichment of novel symbionts in the deep terrestrial subsurface.</title>
        <authorList>
            <person name="Probst A.J."/>
            <person name="Ladd B."/>
            <person name="Jarett J.K."/>
            <person name="Geller-Mcgrath D.E."/>
            <person name="Sieber C.M.K."/>
            <person name="Emerson J.B."/>
            <person name="Anantharaman K."/>
            <person name="Thomas B.C."/>
            <person name="Malmstrom R."/>
            <person name="Stieglmeier M."/>
            <person name="Klingl A."/>
            <person name="Woyke T."/>
            <person name="Ryan C.M."/>
            <person name="Banfield J.F."/>
        </authorList>
    </citation>
    <scope>NUCLEOTIDE SEQUENCE [LARGE SCALE GENOMIC DNA]</scope>
</reference>
<dbReference type="Proteomes" id="UP000228503">
    <property type="component" value="Unassembled WGS sequence"/>
</dbReference>
<organism evidence="2 3">
    <name type="scientific">Candidatus Roizmanbacteria bacterium CG_4_10_14_0_2_um_filter_39_13</name>
    <dbReference type="NCBI Taxonomy" id="1974825"/>
    <lineage>
        <taxon>Bacteria</taxon>
        <taxon>Candidatus Roizmaniibacteriota</taxon>
    </lineage>
</organism>
<evidence type="ECO:0000313" key="3">
    <source>
        <dbReference type="Proteomes" id="UP000228503"/>
    </source>
</evidence>